<feature type="transmembrane region" description="Helical" evidence="1">
    <location>
        <begin position="26"/>
        <end position="48"/>
    </location>
</feature>
<gene>
    <name evidence="2" type="ORF">GRI35_13385</name>
</gene>
<proteinExistence type="predicted"/>
<evidence type="ECO:0000313" key="2">
    <source>
        <dbReference type="EMBL" id="MXO84363.1"/>
    </source>
</evidence>
<dbReference type="RefSeq" id="WP_160614608.1">
    <property type="nucleotide sequence ID" value="NZ_JAUFQM010000001.1"/>
</dbReference>
<reference evidence="2 3" key="1">
    <citation type="submission" date="2019-12" db="EMBL/GenBank/DDBJ databases">
        <title>Genomic-based taxomic classification of the family Erythrobacteraceae.</title>
        <authorList>
            <person name="Xu L."/>
        </authorList>
    </citation>
    <scope>NUCLEOTIDE SEQUENCE [LARGE SCALE GENOMIC DNA]</scope>
    <source>
        <strain evidence="2 3">KCTC 42006</strain>
    </source>
</reference>
<dbReference type="AlphaFoldDB" id="A0A844ZB76"/>
<evidence type="ECO:0000313" key="3">
    <source>
        <dbReference type="Proteomes" id="UP000460290"/>
    </source>
</evidence>
<sequence>MKNLAIIGMLLSIFMPISQYFDMPVISYFLSGLCAMIFIYGVWHYWPIGRLDRERLGFNIYYYFVAAWFICGIISTYIDVGAL</sequence>
<comment type="caution">
    <text evidence="2">The sequence shown here is derived from an EMBL/GenBank/DDBJ whole genome shotgun (WGS) entry which is preliminary data.</text>
</comment>
<keyword evidence="1" id="KW-0472">Membrane</keyword>
<accession>A0A844ZB76</accession>
<evidence type="ECO:0000256" key="1">
    <source>
        <dbReference type="SAM" id="Phobius"/>
    </source>
</evidence>
<feature type="transmembrane region" description="Helical" evidence="1">
    <location>
        <begin position="60"/>
        <end position="78"/>
    </location>
</feature>
<organism evidence="2 3">
    <name type="scientific">Pontixanthobacter aestiaquae</name>
    <dbReference type="NCBI Taxonomy" id="1509367"/>
    <lineage>
        <taxon>Bacteria</taxon>
        <taxon>Pseudomonadati</taxon>
        <taxon>Pseudomonadota</taxon>
        <taxon>Alphaproteobacteria</taxon>
        <taxon>Sphingomonadales</taxon>
        <taxon>Erythrobacteraceae</taxon>
        <taxon>Pontixanthobacter</taxon>
    </lineage>
</organism>
<keyword evidence="3" id="KW-1185">Reference proteome</keyword>
<keyword evidence="1" id="KW-1133">Transmembrane helix</keyword>
<keyword evidence="1" id="KW-0812">Transmembrane</keyword>
<dbReference type="Proteomes" id="UP000460290">
    <property type="component" value="Unassembled WGS sequence"/>
</dbReference>
<name>A0A844ZB76_9SPHN</name>
<protein>
    <submittedName>
        <fullName evidence="2">Uncharacterized protein</fullName>
    </submittedName>
</protein>
<dbReference type="EMBL" id="WTYZ01000001">
    <property type="protein sequence ID" value="MXO84363.1"/>
    <property type="molecule type" value="Genomic_DNA"/>
</dbReference>